<organism evidence="3 4">
    <name type="scientific">Actinomadura macrotermitis</name>
    <dbReference type="NCBI Taxonomy" id="2585200"/>
    <lineage>
        <taxon>Bacteria</taxon>
        <taxon>Bacillati</taxon>
        <taxon>Actinomycetota</taxon>
        <taxon>Actinomycetes</taxon>
        <taxon>Streptosporangiales</taxon>
        <taxon>Thermomonosporaceae</taxon>
        <taxon>Actinomadura</taxon>
    </lineage>
</organism>
<proteinExistence type="predicted"/>
<dbReference type="AlphaFoldDB" id="A0A7K0BXK1"/>
<keyword evidence="2" id="KW-0472">Membrane</keyword>
<feature type="region of interest" description="Disordered" evidence="1">
    <location>
        <begin position="1"/>
        <end position="27"/>
    </location>
</feature>
<evidence type="ECO:0000313" key="4">
    <source>
        <dbReference type="Proteomes" id="UP000487268"/>
    </source>
</evidence>
<dbReference type="Proteomes" id="UP000487268">
    <property type="component" value="Unassembled WGS sequence"/>
</dbReference>
<dbReference type="OrthoDB" id="3512096at2"/>
<feature type="transmembrane region" description="Helical" evidence="2">
    <location>
        <begin position="107"/>
        <end position="129"/>
    </location>
</feature>
<dbReference type="RefSeq" id="WP_153534260.1">
    <property type="nucleotide sequence ID" value="NZ_WEGH01000002.1"/>
</dbReference>
<protein>
    <submittedName>
        <fullName evidence="3">Uncharacterized protein</fullName>
    </submittedName>
</protein>
<feature type="transmembrane region" description="Helical" evidence="2">
    <location>
        <begin position="60"/>
        <end position="86"/>
    </location>
</feature>
<evidence type="ECO:0000256" key="1">
    <source>
        <dbReference type="SAM" id="MobiDB-lite"/>
    </source>
</evidence>
<keyword evidence="4" id="KW-1185">Reference proteome</keyword>
<sequence>MPPEEPNRNGSQNDGRGHNDAHQRAQRQQAKRDAARAAIVTIYVTGIPGFAGALAANREYFVAAAVLTAGILVLAVLWWLPGNWFFSFLRSAWAAFCRIGTFYRENWLVCTAAATAVVIVAGLVIWNLLPRRCGSLAENEGECIGIADGTKPDVFGARFERVMRAIGAENKLVTDGGSQKYATIAFMAPVTEKTLHDDRILHELEGAATAQYRANRANSKGLPLGGAPQIRLVVANPGSGERYWERVVEKIKRLRGGHDHLTAVTGMGFSQTETVQAVRALSKEQIPVVGDIITADGFDMTGRIDSRGPIPGLFRMPFPVSRQFTEVAKTLRKNPAKNGRPLRALLVRDSSVESSQPDLYTKSLSDAFQRGVFGGYLKNSGTKINVFGNRNADEGDLENDFTTISNNVCGTDPPDLVFYAGRAMYMVKFLNLLVKRNCSGPVTVVTGSDASVLYLNPPVRDALLHPDPQQGRSPTSVVFVPLVHQASLHPPQGKAQPANLRSFISDFTDRGFPAADVDDGWAVMAHDAMFTATRCTRMAAGNRDKPPAPDAVVRQCRGVTSSNNSIPGATGFFQLDSTTGDRVGGLPPVVDIIGPS</sequence>
<name>A0A7K0BXK1_9ACTN</name>
<gene>
    <name evidence="3" type="ORF">ACRB68_39970</name>
</gene>
<reference evidence="3 4" key="1">
    <citation type="submission" date="2019-10" db="EMBL/GenBank/DDBJ databases">
        <title>Actinomadura rubteroloni sp. nov. and Actinomadura macrotermitis sp. nov., isolated from the gut of fungus growing-termite Macrotermes natalensis.</title>
        <authorList>
            <person name="Benndorf R."/>
            <person name="Martin K."/>
            <person name="Kuefner M."/>
            <person name="De Beer W."/>
            <person name="Kaster A.-K."/>
            <person name="Vollmers J."/>
            <person name="Poulsen M."/>
            <person name="Beemelmanns C."/>
        </authorList>
    </citation>
    <scope>NUCLEOTIDE SEQUENCE [LARGE SCALE GENOMIC DNA]</scope>
    <source>
        <strain evidence="3 4">RB68</strain>
    </source>
</reference>
<evidence type="ECO:0000256" key="2">
    <source>
        <dbReference type="SAM" id="Phobius"/>
    </source>
</evidence>
<keyword evidence="2" id="KW-0812">Transmembrane</keyword>
<dbReference type="EMBL" id="WEGH01000002">
    <property type="protein sequence ID" value="MQY05917.1"/>
    <property type="molecule type" value="Genomic_DNA"/>
</dbReference>
<feature type="transmembrane region" description="Helical" evidence="2">
    <location>
        <begin position="34"/>
        <end position="54"/>
    </location>
</feature>
<keyword evidence="2" id="KW-1133">Transmembrane helix</keyword>
<evidence type="ECO:0000313" key="3">
    <source>
        <dbReference type="EMBL" id="MQY05917.1"/>
    </source>
</evidence>
<comment type="caution">
    <text evidence="3">The sequence shown here is derived from an EMBL/GenBank/DDBJ whole genome shotgun (WGS) entry which is preliminary data.</text>
</comment>
<dbReference type="Gene3D" id="3.40.50.2300">
    <property type="match status" value="2"/>
</dbReference>
<accession>A0A7K0BXK1</accession>